<dbReference type="EMBL" id="WNZW01000002">
    <property type="protein sequence ID" value="MUG44903.1"/>
    <property type="molecule type" value="Genomic_DNA"/>
</dbReference>
<organism evidence="1 2">
    <name type="scientific">Paenibacillus woosongensis</name>
    <dbReference type="NCBI Taxonomy" id="307580"/>
    <lineage>
        <taxon>Bacteria</taxon>
        <taxon>Bacillati</taxon>
        <taxon>Bacillota</taxon>
        <taxon>Bacilli</taxon>
        <taxon>Bacillales</taxon>
        <taxon>Paenibacillaceae</taxon>
        <taxon>Paenibacillus</taxon>
    </lineage>
</organism>
<comment type="caution">
    <text evidence="1">The sequence shown here is derived from an EMBL/GenBank/DDBJ whole genome shotgun (WGS) entry which is preliminary data.</text>
</comment>
<dbReference type="Gene3D" id="2.60.20.10">
    <property type="entry name" value="Crystallins"/>
    <property type="match status" value="1"/>
</dbReference>
<dbReference type="RefSeq" id="WP_155610306.1">
    <property type="nucleotide sequence ID" value="NZ_WNZW01000002.1"/>
</dbReference>
<evidence type="ECO:0000313" key="1">
    <source>
        <dbReference type="EMBL" id="MUG44903.1"/>
    </source>
</evidence>
<dbReference type="AlphaFoldDB" id="A0A7X2Z0R2"/>
<gene>
    <name evidence="1" type="ORF">GNP95_07810</name>
</gene>
<accession>A0A7X2Z0R2</accession>
<evidence type="ECO:0000313" key="2">
    <source>
        <dbReference type="Proteomes" id="UP000447876"/>
    </source>
</evidence>
<dbReference type="Proteomes" id="UP000447876">
    <property type="component" value="Unassembled WGS sequence"/>
</dbReference>
<protein>
    <submittedName>
        <fullName evidence="1">Uncharacterized protein</fullName>
    </submittedName>
</protein>
<reference evidence="1 2" key="1">
    <citation type="submission" date="2019-11" db="EMBL/GenBank/DDBJ databases">
        <title>Draft genome sequences of five Paenibacillus species of dairy origin.</title>
        <authorList>
            <person name="Olajide A.M."/>
            <person name="Chen S."/>
            <person name="Lapointe G."/>
        </authorList>
    </citation>
    <scope>NUCLEOTIDE SEQUENCE [LARGE SCALE GENOMIC DNA]</scope>
    <source>
        <strain evidence="1 2">12CR55</strain>
    </source>
</reference>
<dbReference type="SUPFAM" id="SSF49695">
    <property type="entry name" value="gamma-Crystallin-like"/>
    <property type="match status" value="1"/>
</dbReference>
<dbReference type="InterPro" id="IPR011024">
    <property type="entry name" value="G_crystallin-like"/>
</dbReference>
<sequence>MSKAMISQAVFPRLRLFREENFRGRRFVVRGNVGIRNLERTFGDIESLRFFSPNAGATLVLFSRTNFRGRFRVFRGLTNIADLDDIIAGSEPESIISSNRRLSLAEIRAIRRTGILPNGFRSI</sequence>
<dbReference type="OrthoDB" id="2663197at2"/>
<name>A0A7X2Z0R2_9BACL</name>
<proteinExistence type="predicted"/>